<reference evidence="8 9" key="1">
    <citation type="journal article" date="2008" name="Nature">
        <title>The Trichoplax genome and the nature of placozoans.</title>
        <authorList>
            <person name="Srivastava M."/>
            <person name="Begovic E."/>
            <person name="Chapman J."/>
            <person name="Putnam N.H."/>
            <person name="Hellsten U."/>
            <person name="Kawashima T."/>
            <person name="Kuo A."/>
            <person name="Mitros T."/>
            <person name="Salamov A."/>
            <person name="Carpenter M.L."/>
            <person name="Signorovitch A.Y."/>
            <person name="Moreno M.A."/>
            <person name="Kamm K."/>
            <person name="Grimwood J."/>
            <person name="Schmutz J."/>
            <person name="Shapiro H."/>
            <person name="Grigoriev I.V."/>
            <person name="Buss L.W."/>
            <person name="Schierwater B."/>
            <person name="Dellaporta S.L."/>
            <person name="Rokhsar D.S."/>
        </authorList>
    </citation>
    <scope>NUCLEOTIDE SEQUENCE [LARGE SCALE GENOMIC DNA]</scope>
    <source>
        <strain evidence="8 9">Grell-BS-1999</strain>
    </source>
</reference>
<dbReference type="OrthoDB" id="1924287at2759"/>
<dbReference type="InterPro" id="IPR016024">
    <property type="entry name" value="ARM-type_fold"/>
</dbReference>
<dbReference type="SUPFAM" id="SSF48371">
    <property type="entry name" value="ARM repeat"/>
    <property type="match status" value="2"/>
</dbReference>
<dbReference type="Proteomes" id="UP000009022">
    <property type="component" value="Unassembled WGS sequence"/>
</dbReference>
<feature type="region of interest" description="Disordered" evidence="6">
    <location>
        <begin position="283"/>
        <end position="314"/>
    </location>
</feature>
<gene>
    <name evidence="8" type="ORF">TRIADDRAFT_23262</name>
</gene>
<dbReference type="InterPro" id="IPR050781">
    <property type="entry name" value="CWC22_splicing_factor"/>
</dbReference>
<name>B3RS05_TRIAD</name>
<feature type="domain" description="MI" evidence="7">
    <location>
        <begin position="326"/>
        <end position="442"/>
    </location>
</feature>
<feature type="compositionally biased region" description="Acidic residues" evidence="6">
    <location>
        <begin position="285"/>
        <end position="311"/>
    </location>
</feature>
<accession>B3RS05</accession>
<evidence type="ECO:0000256" key="5">
    <source>
        <dbReference type="ARBA" id="ARBA00023242"/>
    </source>
</evidence>
<comment type="similarity">
    <text evidence="2">Belongs to the CWC22 family.</text>
</comment>
<feature type="compositionally biased region" description="Low complexity" evidence="6">
    <location>
        <begin position="555"/>
        <end position="567"/>
    </location>
</feature>
<dbReference type="PANTHER" id="PTHR18034:SF3">
    <property type="entry name" value="PRE-MRNA-SPLICING FACTOR CWC22 HOMOLOG"/>
    <property type="match status" value="1"/>
</dbReference>
<dbReference type="EMBL" id="DS985243">
    <property type="protein sequence ID" value="EDV26964.1"/>
    <property type="molecule type" value="Genomic_DNA"/>
</dbReference>
<dbReference type="GeneID" id="6752173"/>
<keyword evidence="5" id="KW-0539">Nucleus</keyword>
<evidence type="ECO:0000256" key="6">
    <source>
        <dbReference type="SAM" id="MobiDB-lite"/>
    </source>
</evidence>
<dbReference type="KEGG" id="tad:TRIADDRAFT_23262"/>
<dbReference type="eggNOG" id="KOG2140">
    <property type="taxonomic scope" value="Eukaryota"/>
</dbReference>
<dbReference type="OMA" id="DRYNDSQ"/>
<dbReference type="Gene3D" id="1.25.40.180">
    <property type="match status" value="2"/>
</dbReference>
<dbReference type="InterPro" id="IPR003890">
    <property type="entry name" value="MIF4G-like_typ-3"/>
</dbReference>
<keyword evidence="3" id="KW-0507">mRNA processing</keyword>
<dbReference type="CTD" id="6752173"/>
<organism evidence="8 9">
    <name type="scientific">Trichoplax adhaerens</name>
    <name type="common">Trichoplax reptans</name>
    <dbReference type="NCBI Taxonomy" id="10228"/>
    <lineage>
        <taxon>Eukaryota</taxon>
        <taxon>Metazoa</taxon>
        <taxon>Placozoa</taxon>
        <taxon>Uniplacotomia</taxon>
        <taxon>Trichoplacea</taxon>
        <taxon>Trichoplacidae</taxon>
        <taxon>Trichoplax</taxon>
    </lineage>
</organism>
<keyword evidence="9" id="KW-1185">Reference proteome</keyword>
<sequence>MDHFSYTGGAYIPPARLRMMQEQITDKSSENYQRLSWEALKKSINGLVNKVNVGNMSDIIRELFKENIVRGRGLLARSVITAQAASPTFTHVYAALVAVINTKFPQIGELLLKRLLIQFKRTMKRGDKATCLTTAKFLAHLVNQQVIHELVILEILTVFLENPTEDSVEVAVGVIKECGKKLGELSPTGIRGIFDRFRSIIQDSDIGKRVQYMIEVLFAIRKDDFKDYPTVIEELVLVEESDQITHFLSLDDAADGENILNIFKFDPDYLQNEERYQVLRKGILGDDDDGSSASGSDEESDDDDDDDEEEEKGTMILDQTETNLVALRRNIYLTIQSSLDFEECAHKLLKMEIKPGQEKELCSMIIDCCAQERSYLRMYGLLAQRFCQLNKTYVELYDEIFQDQYENCHRLETNKLRNVVKFFAHLFFTDAIPWTALSCIHLNEDETTSSSRIFAKILLQELSEYMGIMKLNKRFRDETLAEFFEGLFPRNNPSYTRFAINFFTSIGLGALTDELRAHLKNAPKLIMAQKRAVESSDDSSSSDSNSDSDSDSDSSSESTSSSSGSSEDSGRNSIFFDPPIDLIIYYSLKG</sequence>
<evidence type="ECO:0000256" key="2">
    <source>
        <dbReference type="ARBA" id="ARBA00006856"/>
    </source>
</evidence>
<evidence type="ECO:0000256" key="4">
    <source>
        <dbReference type="ARBA" id="ARBA00023187"/>
    </source>
</evidence>
<dbReference type="FunFam" id="1.25.40.180:FF:000004">
    <property type="entry name" value="pre-mRNA-splicing factor CWC22 homolog"/>
    <property type="match status" value="1"/>
</dbReference>
<evidence type="ECO:0000256" key="3">
    <source>
        <dbReference type="ARBA" id="ARBA00022664"/>
    </source>
</evidence>
<dbReference type="InParanoid" id="B3RS05"/>
<dbReference type="GO" id="GO:0016607">
    <property type="term" value="C:nuclear speck"/>
    <property type="evidence" value="ECO:0007669"/>
    <property type="project" value="UniProtKB-SubCell"/>
</dbReference>
<dbReference type="GO" id="GO:0000398">
    <property type="term" value="P:mRNA splicing, via spliceosome"/>
    <property type="evidence" value="ECO:0000318"/>
    <property type="project" value="GO_Central"/>
</dbReference>
<dbReference type="RefSeq" id="XP_002110960.1">
    <property type="nucleotide sequence ID" value="XM_002110924.1"/>
</dbReference>
<dbReference type="GO" id="GO:0071013">
    <property type="term" value="C:catalytic step 2 spliceosome"/>
    <property type="evidence" value="ECO:0000318"/>
    <property type="project" value="GO_Central"/>
</dbReference>
<evidence type="ECO:0000256" key="1">
    <source>
        <dbReference type="ARBA" id="ARBA00004324"/>
    </source>
</evidence>
<dbReference type="SMART" id="SM00543">
    <property type="entry name" value="MIF4G"/>
    <property type="match status" value="1"/>
</dbReference>
<dbReference type="SMART" id="SM00544">
    <property type="entry name" value="MA3"/>
    <property type="match status" value="1"/>
</dbReference>
<dbReference type="HOGENOM" id="CLU_006308_3_3_1"/>
<dbReference type="AlphaFoldDB" id="B3RS05"/>
<keyword evidence="4" id="KW-0508">mRNA splicing</keyword>
<dbReference type="Pfam" id="PF02847">
    <property type="entry name" value="MA3"/>
    <property type="match status" value="1"/>
</dbReference>
<dbReference type="STRING" id="10228.B3RS05"/>
<protein>
    <recommendedName>
        <fullName evidence="7">MI domain-containing protein</fullName>
    </recommendedName>
</protein>
<dbReference type="InterPro" id="IPR003891">
    <property type="entry name" value="Initiation_fac_eIF4g_MI"/>
</dbReference>
<dbReference type="Pfam" id="PF02854">
    <property type="entry name" value="MIF4G"/>
    <property type="match status" value="1"/>
</dbReference>
<proteinExistence type="inferred from homology"/>
<dbReference type="GO" id="GO:0003723">
    <property type="term" value="F:RNA binding"/>
    <property type="evidence" value="ECO:0000318"/>
    <property type="project" value="GO_Central"/>
</dbReference>
<evidence type="ECO:0000259" key="7">
    <source>
        <dbReference type="PROSITE" id="PS51366"/>
    </source>
</evidence>
<comment type="subcellular location">
    <subcellularLocation>
        <location evidence="1">Nucleus speckle</location>
    </subcellularLocation>
</comment>
<evidence type="ECO:0000313" key="8">
    <source>
        <dbReference type="EMBL" id="EDV26964.1"/>
    </source>
</evidence>
<dbReference type="PROSITE" id="PS51366">
    <property type="entry name" value="MI"/>
    <property type="match status" value="1"/>
</dbReference>
<dbReference type="PANTHER" id="PTHR18034">
    <property type="entry name" value="CELL CYCLE CONTROL PROTEIN CWF22-RELATED"/>
    <property type="match status" value="1"/>
</dbReference>
<feature type="region of interest" description="Disordered" evidence="6">
    <location>
        <begin position="530"/>
        <end position="575"/>
    </location>
</feature>
<evidence type="ECO:0000313" key="9">
    <source>
        <dbReference type="Proteomes" id="UP000009022"/>
    </source>
</evidence>
<dbReference type="PhylomeDB" id="B3RS05"/>